<feature type="compositionally biased region" description="Polar residues" evidence="1">
    <location>
        <begin position="26"/>
        <end position="37"/>
    </location>
</feature>
<organism evidence="2 3">
    <name type="scientific">Rhododendron griersonianum</name>
    <dbReference type="NCBI Taxonomy" id="479676"/>
    <lineage>
        <taxon>Eukaryota</taxon>
        <taxon>Viridiplantae</taxon>
        <taxon>Streptophyta</taxon>
        <taxon>Embryophyta</taxon>
        <taxon>Tracheophyta</taxon>
        <taxon>Spermatophyta</taxon>
        <taxon>Magnoliopsida</taxon>
        <taxon>eudicotyledons</taxon>
        <taxon>Gunneridae</taxon>
        <taxon>Pentapetalae</taxon>
        <taxon>asterids</taxon>
        <taxon>Ericales</taxon>
        <taxon>Ericaceae</taxon>
        <taxon>Ericoideae</taxon>
        <taxon>Rhodoreae</taxon>
        <taxon>Rhododendron</taxon>
    </lineage>
</organism>
<evidence type="ECO:0000256" key="1">
    <source>
        <dbReference type="SAM" id="MobiDB-lite"/>
    </source>
</evidence>
<accession>A0AAV6JRF8</accession>
<feature type="compositionally biased region" description="Basic and acidic residues" evidence="1">
    <location>
        <begin position="91"/>
        <end position="109"/>
    </location>
</feature>
<evidence type="ECO:0000313" key="3">
    <source>
        <dbReference type="Proteomes" id="UP000823749"/>
    </source>
</evidence>
<keyword evidence="3" id="KW-1185">Reference proteome</keyword>
<feature type="compositionally biased region" description="Low complexity" evidence="1">
    <location>
        <begin position="49"/>
        <end position="60"/>
    </location>
</feature>
<feature type="compositionally biased region" description="Polar residues" evidence="1">
    <location>
        <begin position="70"/>
        <end position="90"/>
    </location>
</feature>
<name>A0AAV6JRF8_9ERIC</name>
<comment type="caution">
    <text evidence="2">The sequence shown here is derived from an EMBL/GenBank/DDBJ whole genome shotgun (WGS) entry which is preliminary data.</text>
</comment>
<dbReference type="EMBL" id="JACTNZ010000007">
    <property type="protein sequence ID" value="KAG5542304.1"/>
    <property type="molecule type" value="Genomic_DNA"/>
</dbReference>
<dbReference type="AlphaFoldDB" id="A0AAV6JRF8"/>
<gene>
    <name evidence="2" type="ORF">RHGRI_021992</name>
</gene>
<dbReference type="Proteomes" id="UP000823749">
    <property type="component" value="Chromosome 7"/>
</dbReference>
<reference evidence="2" key="1">
    <citation type="submission" date="2020-08" db="EMBL/GenBank/DDBJ databases">
        <title>Plant Genome Project.</title>
        <authorList>
            <person name="Zhang R.-G."/>
        </authorList>
    </citation>
    <scope>NUCLEOTIDE SEQUENCE</scope>
    <source>
        <strain evidence="2">WSP0</strain>
        <tissue evidence="2">Leaf</tissue>
    </source>
</reference>
<feature type="region of interest" description="Disordered" evidence="1">
    <location>
        <begin position="26"/>
        <end position="109"/>
    </location>
</feature>
<sequence length="109" mass="11954">MSKPMEMAIVPVLNPTPQSFTTILNVSDTIPSSQPTKSPKFVETSADIPMTDMPTTTETPLQEEIHQENEGSQSNPDLQGQYVSTSSQGKETVESVPPKEKDTIDRYGK</sequence>
<proteinExistence type="predicted"/>
<evidence type="ECO:0000313" key="2">
    <source>
        <dbReference type="EMBL" id="KAG5542304.1"/>
    </source>
</evidence>
<protein>
    <submittedName>
        <fullName evidence="2">Uncharacterized protein</fullName>
    </submittedName>
</protein>